<dbReference type="GO" id="GO:0005634">
    <property type="term" value="C:nucleus"/>
    <property type="evidence" value="ECO:0007669"/>
    <property type="project" value="UniProtKB-SubCell"/>
</dbReference>
<dbReference type="InterPro" id="IPR036866">
    <property type="entry name" value="RibonucZ/Hydroxyglut_hydro"/>
</dbReference>
<keyword evidence="6" id="KW-0378">Hydrolase</keyword>
<proteinExistence type="inferred from homology"/>
<organism evidence="15 16">
    <name type="scientific">Littorina saxatilis</name>
    <dbReference type="NCBI Taxonomy" id="31220"/>
    <lineage>
        <taxon>Eukaryota</taxon>
        <taxon>Metazoa</taxon>
        <taxon>Spiralia</taxon>
        <taxon>Lophotrochozoa</taxon>
        <taxon>Mollusca</taxon>
        <taxon>Gastropoda</taxon>
        <taxon>Caenogastropoda</taxon>
        <taxon>Littorinimorpha</taxon>
        <taxon>Littorinoidea</taxon>
        <taxon>Littorinidae</taxon>
        <taxon>Littorina</taxon>
    </lineage>
</organism>
<dbReference type="SUPFAM" id="SSF56281">
    <property type="entry name" value="Metallo-hydrolase/oxidoreductase"/>
    <property type="match status" value="1"/>
</dbReference>
<evidence type="ECO:0000256" key="2">
    <source>
        <dbReference type="ARBA" id="ARBA00010304"/>
    </source>
</evidence>
<dbReference type="Gene3D" id="3.60.15.10">
    <property type="entry name" value="Ribonuclease Z/Hydroxyacylglutathione hydrolase-like"/>
    <property type="match status" value="1"/>
</dbReference>
<keyword evidence="10" id="KW-0539">Nucleus</keyword>
<dbReference type="EMBL" id="JBAMIC010000010">
    <property type="protein sequence ID" value="KAK7102636.1"/>
    <property type="molecule type" value="Genomic_DNA"/>
</dbReference>
<feature type="compositionally biased region" description="Acidic residues" evidence="13">
    <location>
        <begin position="509"/>
        <end position="518"/>
    </location>
</feature>
<evidence type="ECO:0000256" key="1">
    <source>
        <dbReference type="ARBA" id="ARBA00004123"/>
    </source>
</evidence>
<evidence type="ECO:0000256" key="4">
    <source>
        <dbReference type="ARBA" id="ARBA00022759"/>
    </source>
</evidence>
<feature type="compositionally biased region" description="Basic and acidic residues" evidence="13">
    <location>
        <begin position="812"/>
        <end position="859"/>
    </location>
</feature>
<evidence type="ECO:0000313" key="15">
    <source>
        <dbReference type="EMBL" id="KAK7102636.1"/>
    </source>
</evidence>
<feature type="compositionally biased region" description="Polar residues" evidence="13">
    <location>
        <begin position="888"/>
        <end position="903"/>
    </location>
</feature>
<evidence type="ECO:0000256" key="7">
    <source>
        <dbReference type="ARBA" id="ARBA00022839"/>
    </source>
</evidence>
<gene>
    <name evidence="15" type="ORF">V1264_020827</name>
</gene>
<dbReference type="PANTHER" id="PTHR23240">
    <property type="entry name" value="DNA CROSS-LINK REPAIR PROTEIN PSO2/SNM1-RELATED"/>
    <property type="match status" value="1"/>
</dbReference>
<evidence type="ECO:0000313" key="16">
    <source>
        <dbReference type="Proteomes" id="UP001374579"/>
    </source>
</evidence>
<feature type="compositionally biased region" description="Acidic residues" evidence="13">
    <location>
        <begin position="456"/>
        <end position="466"/>
    </location>
</feature>
<feature type="compositionally biased region" description="Low complexity" evidence="13">
    <location>
        <begin position="936"/>
        <end position="948"/>
    </location>
</feature>
<protein>
    <recommendedName>
        <fullName evidence="11">Protein artemis</fullName>
    </recommendedName>
    <alternativeName>
        <fullName evidence="12">DNA cross-link repair 1C protein</fullName>
    </alternativeName>
</protein>
<dbReference type="Proteomes" id="UP001374579">
    <property type="component" value="Unassembled WGS sequence"/>
</dbReference>
<keyword evidence="16" id="KW-1185">Reference proteome</keyword>
<dbReference type="Pfam" id="PF07522">
    <property type="entry name" value="DRMBL"/>
    <property type="match status" value="1"/>
</dbReference>
<evidence type="ECO:0000259" key="14">
    <source>
        <dbReference type="Pfam" id="PF07522"/>
    </source>
</evidence>
<feature type="compositionally biased region" description="Polar residues" evidence="13">
    <location>
        <begin position="861"/>
        <end position="870"/>
    </location>
</feature>
<feature type="compositionally biased region" description="Basic and acidic residues" evidence="13">
    <location>
        <begin position="467"/>
        <end position="476"/>
    </location>
</feature>
<feature type="compositionally biased region" description="Basic and acidic residues" evidence="13">
    <location>
        <begin position="411"/>
        <end position="426"/>
    </location>
</feature>
<evidence type="ECO:0000256" key="6">
    <source>
        <dbReference type="ARBA" id="ARBA00022801"/>
    </source>
</evidence>
<evidence type="ECO:0000256" key="8">
    <source>
        <dbReference type="ARBA" id="ARBA00023172"/>
    </source>
</evidence>
<feature type="compositionally biased region" description="Basic and acidic residues" evidence="13">
    <location>
        <begin position="528"/>
        <end position="537"/>
    </location>
</feature>
<name>A0AAN9BCN5_9CAEN</name>
<feature type="compositionally biased region" description="Basic and acidic residues" evidence="13">
    <location>
        <begin position="1305"/>
        <end position="1319"/>
    </location>
</feature>
<keyword evidence="9" id="KW-0234">DNA repair</keyword>
<comment type="caution">
    <text evidence="15">The sequence shown here is derived from an EMBL/GenBank/DDBJ whole genome shotgun (WGS) entry which is preliminary data.</text>
</comment>
<feature type="compositionally biased region" description="Basic and acidic residues" evidence="13">
    <location>
        <begin position="1051"/>
        <end position="1060"/>
    </location>
</feature>
<feature type="region of interest" description="Disordered" evidence="13">
    <location>
        <begin position="1226"/>
        <end position="1418"/>
    </location>
</feature>
<dbReference type="PANTHER" id="PTHR23240:SF8">
    <property type="entry name" value="PROTEIN ARTEMIS"/>
    <property type="match status" value="1"/>
</dbReference>
<evidence type="ECO:0000256" key="13">
    <source>
        <dbReference type="SAM" id="MobiDB-lite"/>
    </source>
</evidence>
<evidence type="ECO:0000256" key="11">
    <source>
        <dbReference type="ARBA" id="ARBA00039759"/>
    </source>
</evidence>
<feature type="compositionally biased region" description="Polar residues" evidence="13">
    <location>
        <begin position="1384"/>
        <end position="1411"/>
    </location>
</feature>
<feature type="domain" description="DNA repair metallo-beta-lactamase" evidence="14">
    <location>
        <begin position="242"/>
        <end position="349"/>
    </location>
</feature>
<accession>A0AAN9BCN5</accession>
<feature type="compositionally biased region" description="Acidic residues" evidence="13">
    <location>
        <begin position="1019"/>
        <end position="1035"/>
    </location>
</feature>
<dbReference type="InterPro" id="IPR011084">
    <property type="entry name" value="DRMBL"/>
</dbReference>
<feature type="compositionally biased region" description="Basic and acidic residues" evidence="13">
    <location>
        <begin position="1007"/>
        <end position="1018"/>
    </location>
</feature>
<feature type="compositionally biased region" description="Polar residues" evidence="13">
    <location>
        <begin position="976"/>
        <end position="986"/>
    </location>
</feature>
<dbReference type="GO" id="GO:0035312">
    <property type="term" value="F:5'-3' DNA exonuclease activity"/>
    <property type="evidence" value="ECO:0007669"/>
    <property type="project" value="TreeGrafter"/>
</dbReference>
<evidence type="ECO:0000256" key="9">
    <source>
        <dbReference type="ARBA" id="ARBA00023204"/>
    </source>
</evidence>
<feature type="compositionally biased region" description="Acidic residues" evidence="13">
    <location>
        <begin position="545"/>
        <end position="666"/>
    </location>
</feature>
<feature type="compositionally biased region" description="Basic and acidic residues" evidence="13">
    <location>
        <begin position="1281"/>
        <end position="1294"/>
    </location>
</feature>
<keyword evidence="3" id="KW-0540">Nuclease</keyword>
<dbReference type="GO" id="GO:0004519">
    <property type="term" value="F:endonuclease activity"/>
    <property type="evidence" value="ECO:0007669"/>
    <property type="project" value="UniProtKB-KW"/>
</dbReference>
<reference evidence="15 16" key="1">
    <citation type="submission" date="2024-02" db="EMBL/GenBank/DDBJ databases">
        <title>Chromosome-scale genome assembly of the rough periwinkle Littorina saxatilis.</title>
        <authorList>
            <person name="De Jode A."/>
            <person name="Faria R."/>
            <person name="Formenti G."/>
            <person name="Sims Y."/>
            <person name="Smith T.P."/>
            <person name="Tracey A."/>
            <person name="Wood J.M.D."/>
            <person name="Zagrodzka Z.B."/>
            <person name="Johannesson K."/>
            <person name="Butlin R.K."/>
            <person name="Leder E.H."/>
        </authorList>
    </citation>
    <scope>NUCLEOTIDE SEQUENCE [LARGE SCALE GENOMIC DNA]</scope>
    <source>
        <strain evidence="15">Snail1</strain>
        <tissue evidence="15">Muscle</tissue>
    </source>
</reference>
<evidence type="ECO:0000256" key="10">
    <source>
        <dbReference type="ARBA" id="ARBA00023242"/>
    </source>
</evidence>
<feature type="compositionally biased region" description="Gly residues" evidence="13">
    <location>
        <begin position="477"/>
        <end position="491"/>
    </location>
</feature>
<dbReference type="GO" id="GO:0006303">
    <property type="term" value="P:double-strand break repair via nonhomologous end joining"/>
    <property type="evidence" value="ECO:0007669"/>
    <property type="project" value="TreeGrafter"/>
</dbReference>
<feature type="compositionally biased region" description="Acidic residues" evidence="13">
    <location>
        <begin position="757"/>
        <end position="766"/>
    </location>
</feature>
<dbReference type="GO" id="GO:0000723">
    <property type="term" value="P:telomere maintenance"/>
    <property type="evidence" value="ECO:0007669"/>
    <property type="project" value="TreeGrafter"/>
</dbReference>
<feature type="region of interest" description="Disordered" evidence="13">
    <location>
        <begin position="411"/>
        <end position="1083"/>
    </location>
</feature>
<sequence length="1472" mass="161013">MSGFEGHMREYRQISLDRFDKSNLKSTVFFLSHVHRDHMVGLEQSSFVQCLRSRDGIFLYCSEVTKLLLLSEDAFKPLEPYLRVLEIGVATTVTVPDPEAEEFKSVTVTTLPAGHCPGSVMFLIEGKEGRALYTGDFRWEQNYATTLPALCVNGHMKEIDSMYVDTTFCVPDAFYIPSRDDCLTATASLVVAWLRQSQHRYVHVSSRTKYGHEPLLAHLAKEAQTQVHTSKQKVKIYEQISELRGVFTTDCSARIHACAWQNYGANDARLPCGYDRASGDNSEPAEVLVIRPSTMWFTAEPSRLQELVVAPTSGRGLHRACYSFHSSYSELRDLVSLLRPRCVFPNVLPASDTEWSQVRERLHRFLKYRHKYHMSPPGDTVAAKPLGLLKRKRNESLDNLTDSEGLVFDSPEKIKKAKPEEREVTEAKPLSQKSNASDIFSPAKSEGQSSYRGSGSEEDMFADSDSEEKTPVKGKGDGGGGEAEGDGGGGEAEVAPLKGSQSLRSYVSGDEEVPEEDQVSSPQFRHLTSKDDSRDDLPSFSLQDGVDDNIEDGDDDNIEVGEDDNIKDGDDDNIEDGEDDNIKDGDDDNIEVGEDDNIEDVAADKIEDGDDDKIEDGDDDNIEDGEDDNIEDVAADNIEDGDDNNIEVDEDDNIEVGEDDNIEDDVGVNIDDGFPSALDDDSRKSEVVSGVSGSKKCKTESKNGCHAGVPQVNDKASESIEAEHSQMKTVDKEPMAATRESKNKECLAERSDRLDELCEPSDPDETDSGKVKDNVASKCQPRGTDHVTQHSEKETGRMFESEDDPDVSQVKPVDRKELHTSNDGQRKTCSTEDKVTVTTKSTDHRHNSDNGAATDDKPETNLISSDSNSDADCKITKSSLRRQHSHPRQSSLSGGLRQTSLHNHSCPVHSRRLPEQKPPIQKRVSIDSGNIHKTSFKSSPSSKGSAGSMTQRACTHEQKSEPTSKAKEDRSANGRMDSTFQENAKSQNDKDGGHNLLGRSEQQAGLKDVKETSAKKDSDVDEDADVEDNEEDDEAAKEKPKSSSISSHENSLSKRGKDCRSSSPDVIVLEDSENSSSSRDKAWPCTNKELQADRESSTPQLAVSSQGRPGCPVHSCSCCTTRRDVSSQGRCSIQSHICSPVKKRIARNISCEVSCSHKNDTISNSRSSQLPCPQHGVSPLKPSVCGVSPVKQCVSGVSPSKEVTCRTCPAKRSGCGFSPRKMGGPGFSPTKQSGCCHLGSAPSPRKKEKASKSTPRKQSKESDTGGSPMKAASIQILNKGVSDKRKTSCEDNPKDSSQAVEEEGEKSADEDRNKEKEREGDEDSDVTLPPNSPDSTIPPGSPVAVHSSESESDADCKITQSFIRSPSRKVEPSQCGQCHDSGHHSQVIQHSHTCRQHPQTNSSTGQNTPSCQHHRGPPLLQCSALRHSASEEKQRKDEAASVQLSSCATVTSQSVKSKVIGSSFIDLTEDDD</sequence>
<feature type="compositionally biased region" description="Basic and acidic residues" evidence="13">
    <location>
        <begin position="954"/>
        <end position="972"/>
    </location>
</feature>
<evidence type="ECO:0000256" key="5">
    <source>
        <dbReference type="ARBA" id="ARBA00022763"/>
    </source>
</evidence>
<dbReference type="Gene3D" id="3.40.50.12650">
    <property type="match status" value="1"/>
</dbReference>
<feature type="compositionally biased region" description="Basic residues" evidence="13">
    <location>
        <begin position="1244"/>
        <end position="1257"/>
    </location>
</feature>
<evidence type="ECO:0000256" key="3">
    <source>
        <dbReference type="ARBA" id="ARBA00022722"/>
    </source>
</evidence>
<keyword evidence="4" id="KW-0255">Endonuclease</keyword>
<feature type="compositionally biased region" description="Basic and acidic residues" evidence="13">
    <location>
        <begin position="783"/>
        <end position="800"/>
    </location>
</feature>
<comment type="similarity">
    <text evidence="2">Belongs to the DNA repair metallo-beta-lactamase (DRMBL) family.</text>
</comment>
<dbReference type="GO" id="GO:0003684">
    <property type="term" value="F:damaged DNA binding"/>
    <property type="evidence" value="ECO:0007669"/>
    <property type="project" value="TreeGrafter"/>
</dbReference>
<comment type="subcellular location">
    <subcellularLocation>
        <location evidence="1">Nucleus</location>
    </subcellularLocation>
</comment>
<dbReference type="GO" id="GO:0006310">
    <property type="term" value="P:DNA recombination"/>
    <property type="evidence" value="ECO:0007669"/>
    <property type="project" value="UniProtKB-KW"/>
</dbReference>
<feature type="compositionally biased region" description="Basic and acidic residues" evidence="13">
    <location>
        <begin position="715"/>
        <end position="756"/>
    </location>
</feature>
<evidence type="ECO:0000256" key="12">
    <source>
        <dbReference type="ARBA" id="ARBA00042677"/>
    </source>
</evidence>
<keyword evidence="7" id="KW-0269">Exonuclease</keyword>
<keyword evidence="8" id="KW-0233">DNA recombination</keyword>
<dbReference type="GO" id="GO:0036297">
    <property type="term" value="P:interstrand cross-link repair"/>
    <property type="evidence" value="ECO:0007669"/>
    <property type="project" value="TreeGrafter"/>
</dbReference>
<keyword evidence="5" id="KW-0227">DNA damage</keyword>